<dbReference type="PANTHER" id="PTHR37984">
    <property type="entry name" value="PROTEIN CBG26694"/>
    <property type="match status" value="1"/>
</dbReference>
<dbReference type="InterPro" id="IPR043128">
    <property type="entry name" value="Rev_trsase/Diguanyl_cyclase"/>
</dbReference>
<dbReference type="Pfam" id="PF17919">
    <property type="entry name" value="RT_RNaseH_2"/>
    <property type="match status" value="1"/>
</dbReference>
<comment type="caution">
    <text evidence="3">The sequence shown here is derived from an EMBL/GenBank/DDBJ whole genome shotgun (WGS) entry which is preliminary data.</text>
</comment>
<dbReference type="Proteomes" id="UP000765509">
    <property type="component" value="Unassembled WGS sequence"/>
</dbReference>
<dbReference type="EMBL" id="AVOT02006306">
    <property type="protein sequence ID" value="MBW0481234.1"/>
    <property type="molecule type" value="Genomic_DNA"/>
</dbReference>
<keyword evidence="1" id="KW-0511">Multifunctional enzyme</keyword>
<sequence>MKILKKCGGKLKHSLGRRCIEPGSTEEYFNLLEDIVTRTKKMQSFLGFSDYYGQHIKYFKRISKSLYKLCGQQAVYEMTEERVKAYEEFKKSLTNYPSLLIPYGKIPFKLYINACGEGLGSALHQTQIINHKPDEGPIFFIYKKINSTKKNMEQAKCNFFS</sequence>
<dbReference type="OrthoDB" id="2208902at2759"/>
<dbReference type="AlphaFoldDB" id="A0A9Q3CC92"/>
<name>A0A9Q3CC92_9BASI</name>
<keyword evidence="4" id="KW-1185">Reference proteome</keyword>
<protein>
    <recommendedName>
        <fullName evidence="2">Reverse transcriptase/retrotransposon-derived protein RNase H-like domain-containing protein</fullName>
    </recommendedName>
</protein>
<evidence type="ECO:0000259" key="2">
    <source>
        <dbReference type="Pfam" id="PF17919"/>
    </source>
</evidence>
<feature type="domain" description="Reverse transcriptase/retrotransposon-derived protein RNase H-like" evidence="2">
    <location>
        <begin position="78"/>
        <end position="156"/>
    </location>
</feature>
<evidence type="ECO:0000313" key="3">
    <source>
        <dbReference type="EMBL" id="MBW0481234.1"/>
    </source>
</evidence>
<accession>A0A9Q3CC92</accession>
<evidence type="ECO:0000256" key="1">
    <source>
        <dbReference type="ARBA" id="ARBA00023268"/>
    </source>
</evidence>
<evidence type="ECO:0000313" key="4">
    <source>
        <dbReference type="Proteomes" id="UP000765509"/>
    </source>
</evidence>
<proteinExistence type="predicted"/>
<gene>
    <name evidence="3" type="ORF">O181_020949</name>
</gene>
<reference evidence="3" key="1">
    <citation type="submission" date="2021-03" db="EMBL/GenBank/DDBJ databases">
        <title>Draft genome sequence of rust myrtle Austropuccinia psidii MF-1, a brazilian biotype.</title>
        <authorList>
            <person name="Quecine M.C."/>
            <person name="Pachon D.M.R."/>
            <person name="Bonatelli M.L."/>
            <person name="Correr F.H."/>
            <person name="Franceschini L.M."/>
            <person name="Leite T.F."/>
            <person name="Margarido G.R.A."/>
            <person name="Almeida C.A."/>
            <person name="Ferrarezi J.A."/>
            <person name="Labate C.A."/>
        </authorList>
    </citation>
    <scope>NUCLEOTIDE SEQUENCE</scope>
    <source>
        <strain evidence="3">MF-1</strain>
    </source>
</reference>
<dbReference type="SUPFAM" id="SSF56672">
    <property type="entry name" value="DNA/RNA polymerases"/>
    <property type="match status" value="1"/>
</dbReference>
<dbReference type="InterPro" id="IPR041577">
    <property type="entry name" value="RT_RNaseH_2"/>
</dbReference>
<dbReference type="InterPro" id="IPR043502">
    <property type="entry name" value="DNA/RNA_pol_sf"/>
</dbReference>
<dbReference type="InterPro" id="IPR050951">
    <property type="entry name" value="Retrovirus_Pol_polyprotein"/>
</dbReference>
<dbReference type="GO" id="GO:0003824">
    <property type="term" value="F:catalytic activity"/>
    <property type="evidence" value="ECO:0007669"/>
    <property type="project" value="UniProtKB-KW"/>
</dbReference>
<dbReference type="Gene3D" id="3.30.70.270">
    <property type="match status" value="1"/>
</dbReference>
<dbReference type="PANTHER" id="PTHR37984:SF5">
    <property type="entry name" value="PROTEIN NYNRIN-LIKE"/>
    <property type="match status" value="1"/>
</dbReference>
<organism evidence="3 4">
    <name type="scientific">Austropuccinia psidii MF-1</name>
    <dbReference type="NCBI Taxonomy" id="1389203"/>
    <lineage>
        <taxon>Eukaryota</taxon>
        <taxon>Fungi</taxon>
        <taxon>Dikarya</taxon>
        <taxon>Basidiomycota</taxon>
        <taxon>Pucciniomycotina</taxon>
        <taxon>Pucciniomycetes</taxon>
        <taxon>Pucciniales</taxon>
        <taxon>Sphaerophragmiaceae</taxon>
        <taxon>Austropuccinia</taxon>
    </lineage>
</organism>